<dbReference type="KEGG" id="pth:PTH_0202"/>
<keyword evidence="1 3" id="KW-0807">Transducer</keyword>
<dbReference type="InterPro" id="IPR003660">
    <property type="entry name" value="HAMP_dom"/>
</dbReference>
<dbReference type="STRING" id="370438.PTH_0202"/>
<dbReference type="CDD" id="cd11386">
    <property type="entry name" value="MCP_signal"/>
    <property type="match status" value="1"/>
</dbReference>
<accession>A5D5V1</accession>
<dbReference type="GO" id="GO:0016020">
    <property type="term" value="C:membrane"/>
    <property type="evidence" value="ECO:0007669"/>
    <property type="project" value="InterPro"/>
</dbReference>
<dbReference type="GO" id="GO:0004888">
    <property type="term" value="F:transmembrane signaling receptor activity"/>
    <property type="evidence" value="ECO:0007669"/>
    <property type="project" value="InterPro"/>
</dbReference>
<keyword evidence="4" id="KW-1133">Transmembrane helix</keyword>
<dbReference type="GO" id="GO:0007165">
    <property type="term" value="P:signal transduction"/>
    <property type="evidence" value="ECO:0007669"/>
    <property type="project" value="UniProtKB-KW"/>
</dbReference>
<dbReference type="CDD" id="cd06225">
    <property type="entry name" value="HAMP"/>
    <property type="match status" value="1"/>
</dbReference>
<dbReference type="SMART" id="SM00283">
    <property type="entry name" value="MA"/>
    <property type="match status" value="1"/>
</dbReference>
<dbReference type="FunFam" id="1.10.287.950:FF:000001">
    <property type="entry name" value="Methyl-accepting chemotaxis sensory transducer"/>
    <property type="match status" value="1"/>
</dbReference>
<reference evidence="8" key="1">
    <citation type="journal article" date="2008" name="Genome Res.">
        <title>The genome of Pelotomaculum thermopropionicum reveals niche-associated evolution in anaerobic microbiota.</title>
        <authorList>
            <person name="Kosaka T."/>
            <person name="Kato S."/>
            <person name="Shimoyama T."/>
            <person name="Ishii S."/>
            <person name="Abe T."/>
            <person name="Watanabe K."/>
        </authorList>
    </citation>
    <scope>NUCLEOTIDE SEQUENCE [LARGE SCALE GENOMIC DNA]</scope>
    <source>
        <strain evidence="8">DSM 13744 / JCM 10971 / SI</strain>
    </source>
</reference>
<evidence type="ECO:0000256" key="4">
    <source>
        <dbReference type="SAM" id="Phobius"/>
    </source>
</evidence>
<dbReference type="InterPro" id="IPR004089">
    <property type="entry name" value="MCPsignal_dom"/>
</dbReference>
<feature type="domain" description="HAMP" evidence="6">
    <location>
        <begin position="214"/>
        <end position="266"/>
    </location>
</feature>
<evidence type="ECO:0000256" key="3">
    <source>
        <dbReference type="PROSITE-ProRule" id="PRU00284"/>
    </source>
</evidence>
<dbReference type="Pfam" id="PF00672">
    <property type="entry name" value="HAMP"/>
    <property type="match status" value="1"/>
</dbReference>
<dbReference type="Proteomes" id="UP000006556">
    <property type="component" value="Chromosome"/>
</dbReference>
<keyword evidence="4" id="KW-0472">Membrane</keyword>
<evidence type="ECO:0000256" key="1">
    <source>
        <dbReference type="ARBA" id="ARBA00023224"/>
    </source>
</evidence>
<dbReference type="Pfam" id="PF00015">
    <property type="entry name" value="MCPsignal"/>
    <property type="match status" value="1"/>
</dbReference>
<feature type="domain" description="Methyl-accepting transducer" evidence="5">
    <location>
        <begin position="257"/>
        <end position="507"/>
    </location>
</feature>
<evidence type="ECO:0000259" key="5">
    <source>
        <dbReference type="PROSITE" id="PS50111"/>
    </source>
</evidence>
<dbReference type="AlphaFoldDB" id="A5D5V1"/>
<organism evidence="7 8">
    <name type="scientific">Pelotomaculum thermopropionicum (strain DSM 13744 / JCM 10971 / SI)</name>
    <dbReference type="NCBI Taxonomy" id="370438"/>
    <lineage>
        <taxon>Bacteria</taxon>
        <taxon>Bacillati</taxon>
        <taxon>Bacillota</taxon>
        <taxon>Clostridia</taxon>
        <taxon>Eubacteriales</taxon>
        <taxon>Desulfotomaculaceae</taxon>
        <taxon>Pelotomaculum</taxon>
    </lineage>
</organism>
<dbReference type="PANTHER" id="PTHR32089">
    <property type="entry name" value="METHYL-ACCEPTING CHEMOTAXIS PROTEIN MCPB"/>
    <property type="match status" value="1"/>
</dbReference>
<dbReference type="eggNOG" id="COG0840">
    <property type="taxonomic scope" value="Bacteria"/>
</dbReference>
<dbReference type="PROSITE" id="PS50885">
    <property type="entry name" value="HAMP"/>
    <property type="match status" value="1"/>
</dbReference>
<dbReference type="SUPFAM" id="SSF58104">
    <property type="entry name" value="Methyl-accepting chemotaxis protein (MCP) signaling domain"/>
    <property type="match status" value="1"/>
</dbReference>
<gene>
    <name evidence="7" type="ordered locus">PTH_0202</name>
</gene>
<evidence type="ECO:0000259" key="6">
    <source>
        <dbReference type="PROSITE" id="PS50885"/>
    </source>
</evidence>
<keyword evidence="4" id="KW-0812">Transmembrane</keyword>
<sequence>MKLKVGAKMLAGFLIVLAFLLAVGVTSALFMRSIAKDVETINTIKKELGFQKGIDNNFNIAVSGLRGLIAYGTEKYKDEYKNAMSQVIEMEKSLLEISSPEKKATVQKLIELTTAYDESTPKELFPAIEKLRRASGEKEVEEAKNEIAAVAGKWQPVTYQIKEIVNGFISNNDKLYQEKFENINKNIVRSIYVSLIMTVTALFLGIGLSILITGSIKKPIHLMMEGAKRFAEGDFTTPIEVKSADELGSLAGSLNGMAEQLKAHINEIIANAQILASNSEELAASAEEVSATVEEVASTTGEVASMAEKSLENASRTAEESRNVVAVAESGGATVGKTIEKINSIAASAARMGESVQNLGELSARIGNITDVITGIADQTNLLALNAAIEAARAGEQGRGFAVVAEEVRKLAEQSADAAKEIGQLIGQIQSGVEAAVKAMEYGSAEVKDGVELASQAGAALRDIIGAVNKNIGLMEEIIQGARQASEGMQQLSASNEQVTSTIQQVAGATQQLAEIAGRLQASVNRFKI</sequence>
<evidence type="ECO:0000256" key="2">
    <source>
        <dbReference type="ARBA" id="ARBA00029447"/>
    </source>
</evidence>
<proteinExistence type="inferred from homology"/>
<evidence type="ECO:0000313" key="7">
    <source>
        <dbReference type="EMBL" id="BAF58383.1"/>
    </source>
</evidence>
<dbReference type="Gene3D" id="1.10.287.950">
    <property type="entry name" value="Methyl-accepting chemotaxis protein"/>
    <property type="match status" value="1"/>
</dbReference>
<dbReference type="EMBL" id="AP009389">
    <property type="protein sequence ID" value="BAF58383.1"/>
    <property type="molecule type" value="Genomic_DNA"/>
</dbReference>
<dbReference type="GO" id="GO:0006935">
    <property type="term" value="P:chemotaxis"/>
    <property type="evidence" value="ECO:0007669"/>
    <property type="project" value="InterPro"/>
</dbReference>
<comment type="similarity">
    <text evidence="2">Belongs to the methyl-accepting chemotaxis (MCP) protein family.</text>
</comment>
<dbReference type="HOGENOM" id="CLU_000445_107_27_9"/>
<dbReference type="InterPro" id="IPR004090">
    <property type="entry name" value="Chemotax_Me-accpt_rcpt"/>
</dbReference>
<name>A5D5V1_PELTS</name>
<evidence type="ECO:0000313" key="8">
    <source>
        <dbReference type="Proteomes" id="UP000006556"/>
    </source>
</evidence>
<dbReference type="SMART" id="SM00304">
    <property type="entry name" value="HAMP"/>
    <property type="match status" value="1"/>
</dbReference>
<dbReference type="PANTHER" id="PTHR32089:SF112">
    <property type="entry name" value="LYSOZYME-LIKE PROTEIN-RELATED"/>
    <property type="match status" value="1"/>
</dbReference>
<dbReference type="PRINTS" id="PR00260">
    <property type="entry name" value="CHEMTRNSDUCR"/>
</dbReference>
<feature type="transmembrane region" description="Helical" evidence="4">
    <location>
        <begin position="191"/>
        <end position="214"/>
    </location>
</feature>
<dbReference type="PROSITE" id="PS50111">
    <property type="entry name" value="CHEMOTAXIS_TRANSDUC_2"/>
    <property type="match status" value="1"/>
</dbReference>
<keyword evidence="8" id="KW-1185">Reference proteome</keyword>
<protein>
    <submittedName>
        <fullName evidence="7">Hypothetical membrane protein</fullName>
    </submittedName>
</protein>